<protein>
    <submittedName>
        <fullName evidence="1">5146_t:CDS:1</fullName>
    </submittedName>
</protein>
<sequence>MKKTQTNQPDSLQEVKQYLDEIWDIIAILATSVASEQMFSYASHIIDDECTSLDP</sequence>
<feature type="non-terminal residue" evidence="1">
    <location>
        <position position="55"/>
    </location>
</feature>
<dbReference type="EMBL" id="CAJVPW010010915">
    <property type="protein sequence ID" value="CAG8620533.1"/>
    <property type="molecule type" value="Genomic_DNA"/>
</dbReference>
<dbReference type="Proteomes" id="UP000789366">
    <property type="component" value="Unassembled WGS sequence"/>
</dbReference>
<comment type="caution">
    <text evidence="1">The sequence shown here is derived from an EMBL/GenBank/DDBJ whole genome shotgun (WGS) entry which is preliminary data.</text>
</comment>
<organism evidence="1 2">
    <name type="scientific">Cetraspora pellucida</name>
    <dbReference type="NCBI Taxonomy" id="1433469"/>
    <lineage>
        <taxon>Eukaryota</taxon>
        <taxon>Fungi</taxon>
        <taxon>Fungi incertae sedis</taxon>
        <taxon>Mucoromycota</taxon>
        <taxon>Glomeromycotina</taxon>
        <taxon>Glomeromycetes</taxon>
        <taxon>Diversisporales</taxon>
        <taxon>Gigasporaceae</taxon>
        <taxon>Cetraspora</taxon>
    </lineage>
</organism>
<keyword evidence="2" id="KW-1185">Reference proteome</keyword>
<name>A0ACA9MXI5_9GLOM</name>
<evidence type="ECO:0000313" key="1">
    <source>
        <dbReference type="EMBL" id="CAG8620533.1"/>
    </source>
</evidence>
<proteinExistence type="predicted"/>
<reference evidence="1" key="1">
    <citation type="submission" date="2021-06" db="EMBL/GenBank/DDBJ databases">
        <authorList>
            <person name="Kallberg Y."/>
            <person name="Tangrot J."/>
            <person name="Rosling A."/>
        </authorList>
    </citation>
    <scope>NUCLEOTIDE SEQUENCE</scope>
    <source>
        <strain evidence="1">28 12/20/2015</strain>
    </source>
</reference>
<gene>
    <name evidence="1" type="ORF">SPELUC_LOCUS7852</name>
</gene>
<evidence type="ECO:0000313" key="2">
    <source>
        <dbReference type="Proteomes" id="UP000789366"/>
    </source>
</evidence>
<accession>A0ACA9MXI5</accession>